<evidence type="ECO:0000313" key="2">
    <source>
        <dbReference type="Proteomes" id="UP000249458"/>
    </source>
</evidence>
<gene>
    <name evidence="1" type="ORF">B1207_00155</name>
</gene>
<dbReference type="Proteomes" id="UP000249458">
    <property type="component" value="Unassembled WGS sequence"/>
</dbReference>
<sequence>MPEMKKHAQQLLNRLIAKIDLKTSPEIISGILTHLGMDQFEPEDENISTFLKLIKTEAIDVSALVHKLIAIILDIEPFANLLEQIEKDKLISDEEFEKIVPVIRLQINLLCLFEAFAATMANSQSFNEDVYRFIVRQRHTPMAGNPLGYLFFNKRKDASAFKTIKVISVDPAQTAGAFLRKLDGNKDSEFVRNEAKKFIKKYGLSLWNKKISPKEFDHEYSESVKNVALNILEATAEDAHQGAYANACSGCGLIADMEHQGYSNRYVARKMVLPQGEEISRDFSHPLLPQLKLNPRPKLVCEFLIDKLWQDLYTSWNSYFVAKNFDPVFLIMKLLVPSVCGAEPVHYLETRVFLLFLVGNLFHNCRVDSNPYFQAQFKLEHQKQIFRLWGEINKDYAEKVLQEHGNKLIDTDELYYRIIGSSPFLSVTNNLYHFVSDYEHFSVLPEESNGLCIIS</sequence>
<comment type="caution">
    <text evidence="1">The sequence shown here is derived from an EMBL/GenBank/DDBJ whole genome shotgun (WGS) entry which is preliminary data.</text>
</comment>
<name>A0A364LNC9_9GAMM</name>
<reference evidence="1 2" key="1">
    <citation type="submission" date="2017-02" db="EMBL/GenBank/DDBJ databases">
        <title>Legionella quilivanii strain from human: case report and whole genome sequencing analysis.</title>
        <authorList>
            <person name="Lalancette C."/>
            <person name="Leduc J.-M."/>
            <person name="Levesque S."/>
            <person name="Fournier E."/>
            <person name="Saoud J."/>
            <person name="Faucher S.P."/>
            <person name="Bernard K."/>
            <person name="Martineau C."/>
            <person name="Longtin J."/>
        </authorList>
    </citation>
    <scope>NUCLEOTIDE SEQUENCE [LARGE SCALE GENOMIC DNA]</scope>
    <source>
        <strain evidence="1 2">ID143958</strain>
    </source>
</reference>
<organism evidence="1 2">
    <name type="scientific">Legionella quinlivanii</name>
    <dbReference type="NCBI Taxonomy" id="45073"/>
    <lineage>
        <taxon>Bacteria</taxon>
        <taxon>Pseudomonadati</taxon>
        <taxon>Pseudomonadota</taxon>
        <taxon>Gammaproteobacteria</taxon>
        <taxon>Legionellales</taxon>
        <taxon>Legionellaceae</taxon>
        <taxon>Legionella</taxon>
    </lineage>
</organism>
<evidence type="ECO:0000313" key="1">
    <source>
        <dbReference type="EMBL" id="RAP38340.1"/>
    </source>
</evidence>
<evidence type="ECO:0008006" key="3">
    <source>
        <dbReference type="Google" id="ProtNLM"/>
    </source>
</evidence>
<dbReference type="EMBL" id="MVJN01000001">
    <property type="protein sequence ID" value="RAP38340.1"/>
    <property type="molecule type" value="Genomic_DNA"/>
</dbReference>
<proteinExistence type="predicted"/>
<dbReference type="RefSeq" id="WP_112217987.1">
    <property type="nucleotide sequence ID" value="NZ_MVJN01000001.1"/>
</dbReference>
<protein>
    <recommendedName>
        <fullName evidence="3">Symporter</fullName>
    </recommendedName>
</protein>
<accession>A0A364LNC9</accession>
<dbReference type="AlphaFoldDB" id="A0A364LNC9"/>